<feature type="non-terminal residue" evidence="1">
    <location>
        <position position="1"/>
    </location>
</feature>
<protein>
    <submittedName>
        <fullName evidence="1">Uncharacterized protein</fullName>
    </submittedName>
</protein>
<keyword evidence="2" id="KW-1185">Reference proteome</keyword>
<evidence type="ECO:0000313" key="2">
    <source>
        <dbReference type="Proteomes" id="UP000887013"/>
    </source>
</evidence>
<name>A0A8X6TDY4_NEPPI</name>
<comment type="caution">
    <text evidence="1">The sequence shown here is derived from an EMBL/GenBank/DDBJ whole genome shotgun (WGS) entry which is preliminary data.</text>
</comment>
<reference evidence="1" key="1">
    <citation type="submission" date="2020-08" db="EMBL/GenBank/DDBJ databases">
        <title>Multicomponent nature underlies the extraordinary mechanical properties of spider dragline silk.</title>
        <authorList>
            <person name="Kono N."/>
            <person name="Nakamura H."/>
            <person name="Mori M."/>
            <person name="Yoshida Y."/>
            <person name="Ohtoshi R."/>
            <person name="Malay A.D."/>
            <person name="Moran D.A.P."/>
            <person name="Tomita M."/>
            <person name="Numata K."/>
            <person name="Arakawa K."/>
        </authorList>
    </citation>
    <scope>NUCLEOTIDE SEQUENCE</scope>
</reference>
<evidence type="ECO:0000313" key="1">
    <source>
        <dbReference type="EMBL" id="GFT00328.1"/>
    </source>
</evidence>
<dbReference type="AlphaFoldDB" id="A0A8X6TDY4"/>
<dbReference type="Proteomes" id="UP000887013">
    <property type="component" value="Unassembled WGS sequence"/>
</dbReference>
<accession>A0A8X6TDY4</accession>
<proteinExistence type="predicted"/>
<dbReference type="EMBL" id="BMAW01101609">
    <property type="protein sequence ID" value="GFT00328.1"/>
    <property type="molecule type" value="Genomic_DNA"/>
</dbReference>
<gene>
    <name evidence="1" type="ORF">NPIL_359921</name>
</gene>
<sequence length="48" mass="5672">TRGITSGNRKRRRPLKEFCRTLPETEPATFHTFHVSKNPILKREQHEA</sequence>
<organism evidence="1 2">
    <name type="scientific">Nephila pilipes</name>
    <name type="common">Giant wood spider</name>
    <name type="synonym">Nephila maculata</name>
    <dbReference type="NCBI Taxonomy" id="299642"/>
    <lineage>
        <taxon>Eukaryota</taxon>
        <taxon>Metazoa</taxon>
        <taxon>Ecdysozoa</taxon>
        <taxon>Arthropoda</taxon>
        <taxon>Chelicerata</taxon>
        <taxon>Arachnida</taxon>
        <taxon>Araneae</taxon>
        <taxon>Araneomorphae</taxon>
        <taxon>Entelegynae</taxon>
        <taxon>Araneoidea</taxon>
        <taxon>Nephilidae</taxon>
        <taxon>Nephila</taxon>
    </lineage>
</organism>